<evidence type="ECO:0000256" key="8">
    <source>
        <dbReference type="SAM" id="Phobius"/>
    </source>
</evidence>
<evidence type="ECO:0000313" key="11">
    <source>
        <dbReference type="Proteomes" id="UP000198323"/>
    </source>
</evidence>
<evidence type="ECO:0000259" key="9">
    <source>
        <dbReference type="PROSITE" id="PS50853"/>
    </source>
</evidence>
<dbReference type="AlphaFoldDB" id="A0A226NFF7"/>
<dbReference type="InterPro" id="IPR036116">
    <property type="entry name" value="FN3_sf"/>
</dbReference>
<dbReference type="InterPro" id="IPR003961">
    <property type="entry name" value="FN3_dom"/>
</dbReference>
<dbReference type="STRING" id="9009.A0A226NFF7"/>
<keyword evidence="2 8" id="KW-0812">Transmembrane</keyword>
<protein>
    <recommendedName>
        <fullName evidence="9">Fibronectin type-III domain-containing protein</fullName>
    </recommendedName>
</protein>
<sequence length="323" mass="37806">MVDACVSLMLGYHHVATLRIFPSNRNEGLMTQPAKHHTLPVTKKESQVILYWNNNLTKEETEKYSVKYILSYMFFNTSQERKERLQEKKKRIRLELHTGFKAKVKTQVFMKETEDLIKESGWTECTYRSPPEKLNPPINVSVSLENRSIKIHWKPPPTIGSRGKKCFKYQVKITDSKIVDVTEEKYEYPVLRPVKKCTAQVRAKKEVCITNKIWSDWSEPVIIYDERTVDSIVLSLTLSGLLVFLGSLLICVCRRYRFLEVVTMPFPSPTDKLTTWLATDETHHQKQNSMQMEMQSEMILRISEDSGDEDIQQHRHFKESEDL</sequence>
<keyword evidence="7" id="KW-0325">Glycoprotein</keyword>
<organism evidence="10 11">
    <name type="scientific">Callipepla squamata</name>
    <name type="common">Scaled quail</name>
    <dbReference type="NCBI Taxonomy" id="9009"/>
    <lineage>
        <taxon>Eukaryota</taxon>
        <taxon>Metazoa</taxon>
        <taxon>Chordata</taxon>
        <taxon>Craniata</taxon>
        <taxon>Vertebrata</taxon>
        <taxon>Euteleostomi</taxon>
        <taxon>Archelosauria</taxon>
        <taxon>Archosauria</taxon>
        <taxon>Dinosauria</taxon>
        <taxon>Saurischia</taxon>
        <taxon>Theropoda</taxon>
        <taxon>Coelurosauria</taxon>
        <taxon>Aves</taxon>
        <taxon>Neognathae</taxon>
        <taxon>Galloanserae</taxon>
        <taxon>Galliformes</taxon>
        <taxon>Odontophoridae</taxon>
        <taxon>Callipepla</taxon>
    </lineage>
</organism>
<dbReference type="GO" id="GO:0009897">
    <property type="term" value="C:external side of plasma membrane"/>
    <property type="evidence" value="ECO:0007669"/>
    <property type="project" value="TreeGrafter"/>
</dbReference>
<dbReference type="Proteomes" id="UP000198323">
    <property type="component" value="Unassembled WGS sequence"/>
</dbReference>
<proteinExistence type="predicted"/>
<dbReference type="EMBL" id="MCFN01000067">
    <property type="protein sequence ID" value="OXB66281.1"/>
    <property type="molecule type" value="Genomic_DNA"/>
</dbReference>
<comment type="subcellular location">
    <subcellularLocation>
        <location evidence="1">Membrane</location>
        <topology evidence="1">Single-pass type I membrane protein</topology>
    </subcellularLocation>
</comment>
<evidence type="ECO:0000256" key="1">
    <source>
        <dbReference type="ARBA" id="ARBA00004479"/>
    </source>
</evidence>
<keyword evidence="6" id="KW-0675">Receptor</keyword>
<dbReference type="PANTHER" id="PTHR23037:SF46">
    <property type="entry name" value="INTERLEUKIN 5 RECEPTOR SUBUNIT ALPHA"/>
    <property type="match status" value="1"/>
</dbReference>
<accession>A0A226NFF7</accession>
<name>A0A226NFF7_CALSU</name>
<evidence type="ECO:0000256" key="4">
    <source>
        <dbReference type="ARBA" id="ARBA00022989"/>
    </source>
</evidence>
<dbReference type="InterPro" id="IPR013783">
    <property type="entry name" value="Ig-like_fold"/>
</dbReference>
<evidence type="ECO:0000313" key="10">
    <source>
        <dbReference type="EMBL" id="OXB66281.1"/>
    </source>
</evidence>
<keyword evidence="11" id="KW-1185">Reference proteome</keyword>
<keyword evidence="5 8" id="KW-0472">Membrane</keyword>
<evidence type="ECO:0000256" key="5">
    <source>
        <dbReference type="ARBA" id="ARBA00023136"/>
    </source>
</evidence>
<evidence type="ECO:0000256" key="7">
    <source>
        <dbReference type="ARBA" id="ARBA00023180"/>
    </source>
</evidence>
<evidence type="ECO:0000256" key="3">
    <source>
        <dbReference type="ARBA" id="ARBA00022729"/>
    </source>
</evidence>
<dbReference type="GO" id="GO:0004896">
    <property type="term" value="F:cytokine receptor activity"/>
    <property type="evidence" value="ECO:0007669"/>
    <property type="project" value="TreeGrafter"/>
</dbReference>
<dbReference type="Gene3D" id="2.60.40.10">
    <property type="entry name" value="Immunoglobulins"/>
    <property type="match status" value="2"/>
</dbReference>
<feature type="transmembrane region" description="Helical" evidence="8">
    <location>
        <begin position="232"/>
        <end position="252"/>
    </location>
</feature>
<dbReference type="OrthoDB" id="9890439at2759"/>
<comment type="caution">
    <text evidence="10">The sequence shown here is derived from an EMBL/GenBank/DDBJ whole genome shotgun (WGS) entry which is preliminary data.</text>
</comment>
<feature type="domain" description="Fibronectin type-III" evidence="9">
    <location>
        <begin position="130"/>
        <end position="231"/>
    </location>
</feature>
<dbReference type="PANTHER" id="PTHR23037">
    <property type="entry name" value="CYTOKINE RECEPTOR"/>
    <property type="match status" value="1"/>
</dbReference>
<dbReference type="CDD" id="cd00063">
    <property type="entry name" value="FN3"/>
    <property type="match status" value="1"/>
</dbReference>
<gene>
    <name evidence="10" type="ORF">ASZ78_014016</name>
</gene>
<evidence type="ECO:0000256" key="6">
    <source>
        <dbReference type="ARBA" id="ARBA00023170"/>
    </source>
</evidence>
<evidence type="ECO:0000256" key="2">
    <source>
        <dbReference type="ARBA" id="ARBA00022692"/>
    </source>
</evidence>
<reference evidence="10 11" key="1">
    <citation type="submission" date="2016-07" db="EMBL/GenBank/DDBJ databases">
        <title>Disparate Historic Effective Population Sizes Predicted by Modern Levels of Genome Diversity for the Scaled Quail (Callipepla squamata) and the Northern Bobwhite (Colinus virginianus): Inferences from First and Second Generation Draft Genome Assemblies for Sympatric New World Quail.</title>
        <authorList>
            <person name="Oldeschulte D.L."/>
            <person name="Halley Y.A."/>
            <person name="Bhattarai E.K."/>
            <person name="Brashear W.A."/>
            <person name="Hill J."/>
            <person name="Metz R.P."/>
            <person name="Johnson C.D."/>
            <person name="Rollins D."/>
            <person name="Peterson M.J."/>
            <person name="Bickhart D.M."/>
            <person name="Decker J.E."/>
            <person name="Seabury C.M."/>
        </authorList>
    </citation>
    <scope>NUCLEOTIDE SEQUENCE [LARGE SCALE GENOMIC DNA]</scope>
    <source>
        <strain evidence="10 11">Texas</strain>
        <tissue evidence="10">Leg muscle</tissue>
    </source>
</reference>
<keyword evidence="3" id="KW-0732">Signal</keyword>
<keyword evidence="4 8" id="KW-1133">Transmembrane helix</keyword>
<dbReference type="PROSITE" id="PS50853">
    <property type="entry name" value="FN3"/>
    <property type="match status" value="1"/>
</dbReference>
<dbReference type="SUPFAM" id="SSF49265">
    <property type="entry name" value="Fibronectin type III"/>
    <property type="match status" value="1"/>
</dbReference>